<feature type="compositionally biased region" description="Polar residues" evidence="2">
    <location>
        <begin position="720"/>
        <end position="733"/>
    </location>
</feature>
<dbReference type="Proteomes" id="UP000242180">
    <property type="component" value="Unassembled WGS sequence"/>
</dbReference>
<dbReference type="PROSITE" id="PS50010">
    <property type="entry name" value="DH_2"/>
    <property type="match status" value="1"/>
</dbReference>
<evidence type="ECO:0000259" key="3">
    <source>
        <dbReference type="PROSITE" id="PS50010"/>
    </source>
</evidence>
<dbReference type="InterPro" id="IPR051092">
    <property type="entry name" value="FYVE_RhoGEF_PH"/>
</dbReference>
<gene>
    <name evidence="4" type="ORF">BCR43DRAFT_481839</name>
</gene>
<evidence type="ECO:0000313" key="5">
    <source>
        <dbReference type="Proteomes" id="UP000242180"/>
    </source>
</evidence>
<dbReference type="InterPro" id="IPR035899">
    <property type="entry name" value="DBL_dom_sf"/>
</dbReference>
<dbReference type="Pfam" id="PF00621">
    <property type="entry name" value="RhoGEF"/>
    <property type="match status" value="1"/>
</dbReference>
<dbReference type="AlphaFoldDB" id="A0A1X2HU37"/>
<proteinExistence type="predicted"/>
<reference evidence="4 5" key="1">
    <citation type="submission" date="2016-07" db="EMBL/GenBank/DDBJ databases">
        <title>Pervasive Adenine N6-methylation of Active Genes in Fungi.</title>
        <authorList>
            <consortium name="DOE Joint Genome Institute"/>
            <person name="Mondo S.J."/>
            <person name="Dannebaum R.O."/>
            <person name="Kuo R.C."/>
            <person name="Labutti K."/>
            <person name="Haridas S."/>
            <person name="Kuo A."/>
            <person name="Salamov A."/>
            <person name="Ahrendt S.R."/>
            <person name="Lipzen A."/>
            <person name="Sullivan W."/>
            <person name="Andreopoulos W.B."/>
            <person name="Clum A."/>
            <person name="Lindquist E."/>
            <person name="Daum C."/>
            <person name="Ramamoorthy G.K."/>
            <person name="Gryganskyi A."/>
            <person name="Culley D."/>
            <person name="Magnuson J.K."/>
            <person name="James T.Y."/>
            <person name="O'Malley M.A."/>
            <person name="Stajich J.E."/>
            <person name="Spatafora J.W."/>
            <person name="Visel A."/>
            <person name="Grigoriev I.V."/>
        </authorList>
    </citation>
    <scope>NUCLEOTIDE SEQUENCE [LARGE SCALE GENOMIC DNA]</scope>
    <source>
        <strain evidence="4 5">NRRL 2496</strain>
    </source>
</reference>
<feature type="region of interest" description="Disordered" evidence="2">
    <location>
        <begin position="666"/>
        <end position="830"/>
    </location>
</feature>
<feature type="compositionally biased region" description="Low complexity" evidence="2">
    <location>
        <begin position="806"/>
        <end position="819"/>
    </location>
</feature>
<dbReference type="Gene3D" id="2.30.29.30">
    <property type="entry name" value="Pleckstrin-homology domain (PH domain)/Phosphotyrosine-binding domain (PTB)"/>
    <property type="match status" value="1"/>
</dbReference>
<feature type="compositionally biased region" description="Polar residues" evidence="2">
    <location>
        <begin position="793"/>
        <end position="804"/>
    </location>
</feature>
<dbReference type="EMBL" id="MCGN01000001">
    <property type="protein sequence ID" value="ORZ02618.1"/>
    <property type="molecule type" value="Genomic_DNA"/>
</dbReference>
<dbReference type="Gene3D" id="1.20.900.10">
    <property type="entry name" value="Dbl homology (DH) domain"/>
    <property type="match status" value="1"/>
</dbReference>
<feature type="compositionally biased region" description="Low complexity" evidence="2">
    <location>
        <begin position="859"/>
        <end position="877"/>
    </location>
</feature>
<dbReference type="PANTHER" id="PTHR12673:SF159">
    <property type="entry name" value="LD03170P"/>
    <property type="match status" value="1"/>
</dbReference>
<evidence type="ECO:0000256" key="1">
    <source>
        <dbReference type="SAM" id="Coils"/>
    </source>
</evidence>
<dbReference type="InterPro" id="IPR000219">
    <property type="entry name" value="DH_dom"/>
</dbReference>
<feature type="compositionally biased region" description="Low complexity" evidence="2">
    <location>
        <begin position="681"/>
        <end position="699"/>
    </location>
</feature>
<accession>A0A1X2HU37</accession>
<feature type="coiled-coil region" evidence="1">
    <location>
        <begin position="911"/>
        <end position="938"/>
    </location>
</feature>
<dbReference type="SMART" id="SM00325">
    <property type="entry name" value="RhoGEF"/>
    <property type="match status" value="1"/>
</dbReference>
<sequence length="1061" mass="120094">MQEQLSSVAAFGYSHSRRLKTTDRTPHSVPSTLALHQHPPEPLCVYYDLLVDDDIPESDSATHYEQFFSLLSDTPFDMHTRRTSLNPMPEKRRFVKNDERRSNLIAEFILTEDNYVMSLQTFINSIVHRVRAKTRDRHSLILGPYECNKIFMNIEQILQVNQSFLADLVRFQKESNPGNFGDMCLSHIRRFSTPYHKFLLGVENAQTFNIKEQKNNPTYQAFLDKVKSRQELGNQTMYDYLALPGQRVGRYTLFLKELIKHTTDDHPDLPGLSEALIAAEEIANMSEDYHTKLIRIFHNMLQSIQNCPASLISQQRCLICHLDAVELDTETLKPTHPVTFFLFSDKLMVVRRPSYTADGLELCGLDHERDKKTGMLSLLVRKGDNKRYDRKLKFRGWLNVSDIEICEGLQDIPTSFTLVANYSTSLSPDVDPQTRDALEGYFYDSAPRLFTLSTSAVDGSTARAEHTQAWLHERRKFIEQFGKAKMAQRTQQDDSVQHATRTWRGRHFFANVYPISTYPDAINKSDVALVYLENTEAQLRSMLSSCYMIPHMLGFVVPRAALPGKYVLKIQSKLALGCVAEDEPVSSSALELDIKNEKTFAERLFGNLYDCNRDLHEVGRMANSLSVGRKRAVNKSVRRTLRQEIRRRKSISTFKLFNIGATTSLSRSQSFSDGGLESRISHTYSSSSSASDLTLGSTDDLAERRKSSSSGHDVYDKAGSSYQPSIHPTQTVSYEIKPKLRRKSIPNSNETYEVQRKQLHVQKRRASRDNRNISTIDQPRKSVVISTAAGPSPSATTSNPNRPRSGSHGSSSGFSTMGSQTTVSTTYSSPFSQDLSLPAYEVPVDKKVAELLANIKNRSPALSESSTNSASSTEALTPNRHSPNGIEKLMAEMDQMKAEFHLKYSNMIRDYEEMGSVVRKLTRELRKKDEELSILRVKHQDTLTENDLLYEAFNNELDQLSAMYPQPAAVMDTVPVTRTSADRPRHPTPETQILRKLEVTIKERNQWHQTACKLARELQDLSTGLGVMLDAKRSSSTICSVTSTSSQNNDTAFPSSDLIDQ</sequence>
<dbReference type="InParanoid" id="A0A1X2HU37"/>
<dbReference type="OrthoDB" id="660555at2759"/>
<organism evidence="4 5">
    <name type="scientific">Syncephalastrum racemosum</name>
    <name type="common">Filamentous fungus</name>
    <dbReference type="NCBI Taxonomy" id="13706"/>
    <lineage>
        <taxon>Eukaryota</taxon>
        <taxon>Fungi</taxon>
        <taxon>Fungi incertae sedis</taxon>
        <taxon>Mucoromycota</taxon>
        <taxon>Mucoromycotina</taxon>
        <taxon>Mucoromycetes</taxon>
        <taxon>Mucorales</taxon>
        <taxon>Syncephalastraceae</taxon>
        <taxon>Syncephalastrum</taxon>
    </lineage>
</organism>
<dbReference type="GO" id="GO:0005085">
    <property type="term" value="F:guanyl-nucleotide exchange factor activity"/>
    <property type="evidence" value="ECO:0007669"/>
    <property type="project" value="InterPro"/>
</dbReference>
<keyword evidence="5" id="KW-1185">Reference proteome</keyword>
<protein>
    <recommendedName>
        <fullName evidence="3">DH domain-containing protein</fullName>
    </recommendedName>
</protein>
<feature type="compositionally biased region" description="Basic residues" evidence="2">
    <location>
        <begin position="757"/>
        <end position="766"/>
    </location>
</feature>
<dbReference type="PANTHER" id="PTHR12673">
    <property type="entry name" value="FACIOGENITAL DYSPLASIA PROTEIN"/>
    <property type="match status" value="1"/>
</dbReference>
<feature type="region of interest" description="Disordered" evidence="2">
    <location>
        <begin position="859"/>
        <end position="884"/>
    </location>
</feature>
<feature type="domain" description="DH" evidence="3">
    <location>
        <begin position="100"/>
        <end position="289"/>
    </location>
</feature>
<evidence type="ECO:0000313" key="4">
    <source>
        <dbReference type="EMBL" id="ORZ02618.1"/>
    </source>
</evidence>
<evidence type="ECO:0000256" key="2">
    <source>
        <dbReference type="SAM" id="MobiDB-lite"/>
    </source>
</evidence>
<dbReference type="SUPFAM" id="SSF48065">
    <property type="entry name" value="DBL homology domain (DH-domain)"/>
    <property type="match status" value="1"/>
</dbReference>
<dbReference type="InterPro" id="IPR011993">
    <property type="entry name" value="PH-like_dom_sf"/>
</dbReference>
<comment type="caution">
    <text evidence="4">The sequence shown here is derived from an EMBL/GenBank/DDBJ whole genome shotgun (WGS) entry which is preliminary data.</text>
</comment>
<dbReference type="OMA" id="KERNQWH"/>
<dbReference type="STRING" id="13706.A0A1X2HU37"/>
<dbReference type="GO" id="GO:0005737">
    <property type="term" value="C:cytoplasm"/>
    <property type="evidence" value="ECO:0007669"/>
    <property type="project" value="TreeGrafter"/>
</dbReference>
<keyword evidence="1" id="KW-0175">Coiled coil</keyword>
<feature type="region of interest" description="Disordered" evidence="2">
    <location>
        <begin position="1038"/>
        <end position="1061"/>
    </location>
</feature>
<feature type="compositionally biased region" description="Polar residues" evidence="2">
    <location>
        <begin position="820"/>
        <end position="830"/>
    </location>
</feature>
<name>A0A1X2HU37_SYNRA</name>